<dbReference type="PRINTS" id="PR00081">
    <property type="entry name" value="GDHRDH"/>
</dbReference>
<sequence length="237" mass="25377">MASLRSILVTGANQGLGFHTVQQLAQTENTLVFMGSRKLSNAKQAITKFVSEIHPSSLVVPVQLDITDEESIRSATGTVETALKERKLAGLDVLVNNAAVATQSFQEVYAVNVTGTAAITAALRPLLNKNGAIINMSSSLASHAWHTKRPPPPIESPAYSSSKSALNHLTLIWAIEEEQRGHGVRVVSICPGFNATKLSDYMGTIPPSEGARIIVKTALEEGGQSGVYFNKEGLIEW</sequence>
<dbReference type="InterPro" id="IPR036291">
    <property type="entry name" value="NAD(P)-bd_dom_sf"/>
</dbReference>
<dbReference type="GO" id="GO:0005737">
    <property type="term" value="C:cytoplasm"/>
    <property type="evidence" value="ECO:0007669"/>
    <property type="project" value="TreeGrafter"/>
</dbReference>
<dbReference type="GeneID" id="59340311"/>
<reference evidence="3" key="1">
    <citation type="submission" date="2020-05" db="EMBL/GenBank/DDBJ databases">
        <title>Mycena genomes resolve the evolution of fungal bioluminescence.</title>
        <authorList>
            <person name="Tsai I.J."/>
        </authorList>
    </citation>
    <scope>NUCLEOTIDE SEQUENCE</scope>
    <source>
        <strain evidence="3">171206Taipei</strain>
    </source>
</reference>
<dbReference type="OrthoDB" id="3192213at2759"/>
<evidence type="ECO:0000256" key="2">
    <source>
        <dbReference type="RuleBase" id="RU000363"/>
    </source>
</evidence>
<dbReference type="Pfam" id="PF00106">
    <property type="entry name" value="adh_short"/>
    <property type="match status" value="1"/>
</dbReference>
<dbReference type="GO" id="GO:0016491">
    <property type="term" value="F:oxidoreductase activity"/>
    <property type="evidence" value="ECO:0007669"/>
    <property type="project" value="TreeGrafter"/>
</dbReference>
<keyword evidence="4" id="KW-1185">Reference proteome</keyword>
<accession>A0A8H6TF94</accession>
<comment type="caution">
    <text evidence="3">The sequence shown here is derived from an EMBL/GenBank/DDBJ whole genome shotgun (WGS) entry which is preliminary data.</text>
</comment>
<comment type="similarity">
    <text evidence="1 2">Belongs to the short-chain dehydrogenases/reductases (SDR) family.</text>
</comment>
<dbReference type="PRINTS" id="PR00080">
    <property type="entry name" value="SDRFAMILY"/>
</dbReference>
<organism evidence="3 4">
    <name type="scientific">Mycena indigotica</name>
    <dbReference type="NCBI Taxonomy" id="2126181"/>
    <lineage>
        <taxon>Eukaryota</taxon>
        <taxon>Fungi</taxon>
        <taxon>Dikarya</taxon>
        <taxon>Basidiomycota</taxon>
        <taxon>Agaricomycotina</taxon>
        <taxon>Agaricomycetes</taxon>
        <taxon>Agaricomycetidae</taxon>
        <taxon>Agaricales</taxon>
        <taxon>Marasmiineae</taxon>
        <taxon>Mycenaceae</taxon>
        <taxon>Mycena</taxon>
    </lineage>
</organism>
<protein>
    <submittedName>
        <fullName evidence="3">Short-chain dehydrogenase/reductase family protein</fullName>
    </submittedName>
</protein>
<dbReference type="SUPFAM" id="SSF51735">
    <property type="entry name" value="NAD(P)-binding Rossmann-fold domains"/>
    <property type="match status" value="1"/>
</dbReference>
<dbReference type="PANTHER" id="PTHR43544:SF32">
    <property type="entry name" value="CHAIN DEHYDROGENASE, PUTATIVE (AFU_ORTHOLOGUE AFUA_5G01530)-RELATED"/>
    <property type="match status" value="1"/>
</dbReference>
<dbReference type="EMBL" id="JACAZF010000001">
    <property type="protein sequence ID" value="KAF7315682.1"/>
    <property type="molecule type" value="Genomic_DNA"/>
</dbReference>
<gene>
    <name evidence="3" type="ORF">MIND_00083800</name>
</gene>
<name>A0A8H6TF94_9AGAR</name>
<dbReference type="Proteomes" id="UP000636479">
    <property type="component" value="Unassembled WGS sequence"/>
</dbReference>
<evidence type="ECO:0000313" key="4">
    <source>
        <dbReference type="Proteomes" id="UP000636479"/>
    </source>
</evidence>
<evidence type="ECO:0000256" key="1">
    <source>
        <dbReference type="ARBA" id="ARBA00006484"/>
    </source>
</evidence>
<dbReference type="RefSeq" id="XP_037225705.1">
    <property type="nucleotide sequence ID" value="XM_037357795.1"/>
</dbReference>
<dbReference type="AlphaFoldDB" id="A0A8H6TF94"/>
<dbReference type="Gene3D" id="3.40.50.720">
    <property type="entry name" value="NAD(P)-binding Rossmann-like Domain"/>
    <property type="match status" value="1"/>
</dbReference>
<proteinExistence type="inferred from homology"/>
<dbReference type="InterPro" id="IPR002347">
    <property type="entry name" value="SDR_fam"/>
</dbReference>
<dbReference type="PANTHER" id="PTHR43544">
    <property type="entry name" value="SHORT-CHAIN DEHYDROGENASE/REDUCTASE"/>
    <property type="match status" value="1"/>
</dbReference>
<evidence type="ECO:0000313" key="3">
    <source>
        <dbReference type="EMBL" id="KAF7315682.1"/>
    </source>
</evidence>
<dbReference type="InterPro" id="IPR051468">
    <property type="entry name" value="Fungal_SecMetab_SDRs"/>
</dbReference>
<dbReference type="GO" id="GO:0019748">
    <property type="term" value="P:secondary metabolic process"/>
    <property type="evidence" value="ECO:0007669"/>
    <property type="project" value="TreeGrafter"/>
</dbReference>